<feature type="domain" description="HNH" evidence="1">
    <location>
        <begin position="133"/>
        <end position="188"/>
    </location>
</feature>
<evidence type="ECO:0000313" key="2">
    <source>
        <dbReference type="EMBL" id="KYQ73266.1"/>
    </source>
</evidence>
<dbReference type="Pfam" id="PF01844">
    <property type="entry name" value="HNH"/>
    <property type="match status" value="1"/>
</dbReference>
<keyword evidence="2" id="KW-0378">Hydrolase</keyword>
<reference evidence="2 3" key="1">
    <citation type="submission" date="2016-03" db="EMBL/GenBank/DDBJ databases">
        <title>Acinetobacter genomospecies 28 strain ANC 4149.</title>
        <authorList>
            <person name="Radolfova-Krizova L."/>
            <person name="Nemec A."/>
        </authorList>
    </citation>
    <scope>NUCLEOTIDE SEQUENCE [LARGE SCALE GENOMIC DNA]</scope>
    <source>
        <strain evidence="2 3">ANC 4149</strain>
    </source>
</reference>
<evidence type="ECO:0000313" key="3">
    <source>
        <dbReference type="Proteomes" id="UP000076276"/>
    </source>
</evidence>
<dbReference type="Proteomes" id="UP000076276">
    <property type="component" value="Unassembled WGS sequence"/>
</dbReference>
<organism evidence="2 3">
    <name type="scientific">Acinetobacter pragensis</name>
    <dbReference type="NCBI Taxonomy" id="1806892"/>
    <lineage>
        <taxon>Bacteria</taxon>
        <taxon>Pseudomonadati</taxon>
        <taxon>Pseudomonadota</taxon>
        <taxon>Gammaproteobacteria</taxon>
        <taxon>Moraxellales</taxon>
        <taxon>Moraxellaceae</taxon>
        <taxon>Acinetobacter</taxon>
    </lineage>
</organism>
<gene>
    <name evidence="2" type="ORF">AZH43_07550</name>
</gene>
<keyword evidence="2" id="KW-0255">Endonuclease</keyword>
<dbReference type="GO" id="GO:0004519">
    <property type="term" value="F:endonuclease activity"/>
    <property type="evidence" value="ECO:0007669"/>
    <property type="project" value="UniProtKB-KW"/>
</dbReference>
<dbReference type="AlphaFoldDB" id="A0A151Y5J1"/>
<protein>
    <submittedName>
        <fullName evidence="2">HNH endonuclease</fullName>
    </submittedName>
</protein>
<dbReference type="GO" id="GO:0008270">
    <property type="term" value="F:zinc ion binding"/>
    <property type="evidence" value="ECO:0007669"/>
    <property type="project" value="InterPro"/>
</dbReference>
<dbReference type="STRING" id="1806892.AZH43_07550"/>
<proteinExistence type="predicted"/>
<comment type="caution">
    <text evidence="2">The sequence shown here is derived from an EMBL/GenBank/DDBJ whole genome shotgun (WGS) entry which is preliminary data.</text>
</comment>
<sequence>MPVPNRKIIKEQLITLISERGSITPEIAYSFFSSLWALSPSELSEEKKGRPIYQNKIRWAHQDLVQEGLIEKPITAGRGNWRLQITETLPPEEYEEKFSDGLTEGSTKTVTINAYERNKKARKKCLEIHGYTCAVCSFDFEKTYGEIGKECIHVHHLIEISSIKKEYVVNPKDDLAPVCPNCHYIIHRRKPAFTISEVKAMLLVESS</sequence>
<dbReference type="RefSeq" id="WP_067666636.1">
    <property type="nucleotide sequence ID" value="NZ_CBCSIK010000008.1"/>
</dbReference>
<evidence type="ECO:0000259" key="1">
    <source>
        <dbReference type="Pfam" id="PF01844"/>
    </source>
</evidence>
<dbReference type="OrthoDB" id="9802640at2"/>
<keyword evidence="3" id="KW-1185">Reference proteome</keyword>
<accession>A0A151Y5J1</accession>
<dbReference type="Gene3D" id="1.10.30.50">
    <property type="match status" value="1"/>
</dbReference>
<name>A0A151Y5J1_9GAMM</name>
<dbReference type="InterPro" id="IPR002711">
    <property type="entry name" value="HNH"/>
</dbReference>
<keyword evidence="2" id="KW-0540">Nuclease</keyword>
<dbReference type="EMBL" id="LUAW01000011">
    <property type="protein sequence ID" value="KYQ73266.1"/>
    <property type="molecule type" value="Genomic_DNA"/>
</dbReference>
<dbReference type="GO" id="GO:0003676">
    <property type="term" value="F:nucleic acid binding"/>
    <property type="evidence" value="ECO:0007669"/>
    <property type="project" value="InterPro"/>
</dbReference>
<dbReference type="CDD" id="cd00085">
    <property type="entry name" value="HNHc"/>
    <property type="match status" value="1"/>
</dbReference>
<dbReference type="InterPro" id="IPR003615">
    <property type="entry name" value="HNH_nuc"/>
</dbReference>